<keyword evidence="6" id="KW-1185">Reference proteome</keyword>
<evidence type="ECO:0000259" key="4">
    <source>
        <dbReference type="Pfam" id="PF24883"/>
    </source>
</evidence>
<dbReference type="PROSITE" id="PS50297">
    <property type="entry name" value="ANK_REP_REGION"/>
    <property type="match status" value="4"/>
</dbReference>
<dbReference type="Gene3D" id="1.25.40.20">
    <property type="entry name" value="Ankyrin repeat-containing domain"/>
    <property type="match status" value="4"/>
</dbReference>
<name>A0A364L740_TALAM</name>
<dbReference type="InterPro" id="IPR027417">
    <property type="entry name" value="P-loop_NTPase"/>
</dbReference>
<dbReference type="InterPro" id="IPR002110">
    <property type="entry name" value="Ankyrin_rpt"/>
</dbReference>
<dbReference type="PANTHER" id="PTHR24198:SF165">
    <property type="entry name" value="ANKYRIN REPEAT-CONTAINING PROTEIN-RELATED"/>
    <property type="match status" value="1"/>
</dbReference>
<evidence type="ECO:0000313" key="5">
    <source>
        <dbReference type="EMBL" id="RAO71616.1"/>
    </source>
</evidence>
<feature type="repeat" description="ANK" evidence="3">
    <location>
        <begin position="836"/>
        <end position="868"/>
    </location>
</feature>
<dbReference type="Pfam" id="PF24883">
    <property type="entry name" value="NPHP3_N"/>
    <property type="match status" value="1"/>
</dbReference>
<dbReference type="GeneID" id="63796843"/>
<feature type="repeat" description="ANK" evidence="3">
    <location>
        <begin position="969"/>
        <end position="1001"/>
    </location>
</feature>
<sequence>MLHRIPSPWERSHEWFINHQSFKSWIESHGHRVLWLQGEPGSGKTVLSKAVVLHLNRLSEGESNAAIVRKPLYFLNDGSDPATQSSKSFVCSILYQILKDSKTAFTIKYLEDIEDFDLFARRLDEDSLWKCLSSIIKRSRGVIFQFVVDAIDKFDPVLETNSVTLLERLERLLAADVSDHMRLLITERKMPDEKFLGHASTSIINLKNESTRQAVQVFTHAQVGGHLDNTRSNPLVGAQVEDEIIEISGGNFLMASLTWKWLSNEAQVWIGDDNKLPLKQVYHLPYDLETFYCGLLNMLPVEWREEIRRAFAVLRVSSERLSSRQLSLFATIWKFGCSTSSFDPRAVEDVRSRFETFLHQRCGDFVRKNENGLVGFAHQTVKDLFSGQSKSAENARTLNQYTMSESDAHSILFQMCMRVLQAESILLTDEEIKCIISHSRNEANELKLPTTRWYYKISIWKSNIQKESKTSCLLYALMNWFEHYMKATPSVALDLEVAQCLQLSRFHMLWMEMTEMDEFTSEMIKFASFPLMNAISRGDSGRLIRAIIESGSEVNFLGPRGITPLSWTILCDRQEAFLALMRSDALSVNYGNPSQSTAVHYAAMSNNPFYINYMVKDSRANLNCRGEYHTTPLLEAIRHGQLGYVLLLLEQPHIDVWAKDSMNRNALTLALQRPMWEDVVLRIMRLDWSRAMTTMPFDVEILEVVQNWGWHHVEDELLSRNSHILLQVDNYTGRNLVSALAYHGRRADLIRCITKLSYDEVIKVATCGKYNLLHLCANQDWHDIVGGFVTNFNLRPVACDHANRTLLHWALDYDWPMSESDLQILIAGNINQRDNNGMTALHLAIAKRNINVARWLVTAQADIFARDKRGFTPAHLAANEGYREGVEFFMNLAKYDYGRTKEGSTMVHLISLWLDGSLLKQFVESRTTSVNSKDQKKRMPLHYAAQTGNVSAARVLLEKGCQVNAKDMDGQTALHHAIRSGHLTLPPVLLENGADVDLVDRYGQTCLHLSIRYRHEEFTEWLISRKTDMIFERDKFGFTPLHRACLNGTTSEVLELLRHGADILEMDSTFRTPLEHAVNARNHDTVRLILQYQNTENHRTREWIRSVNTVLRTAIAKGFPEIEAILMEAGAWIADQSTDRIERYYITHDIREDRWPIVFYTHWDRGYHVDSYDPSTGSV</sequence>
<evidence type="ECO:0000313" key="6">
    <source>
        <dbReference type="Proteomes" id="UP000249363"/>
    </source>
</evidence>
<keyword evidence="2 3" id="KW-0040">ANK repeat</keyword>
<dbReference type="PANTHER" id="PTHR24198">
    <property type="entry name" value="ANKYRIN REPEAT AND PROTEIN KINASE DOMAIN-CONTAINING PROTEIN"/>
    <property type="match status" value="1"/>
</dbReference>
<keyword evidence="1" id="KW-0677">Repeat</keyword>
<evidence type="ECO:0000256" key="1">
    <source>
        <dbReference type="ARBA" id="ARBA00022737"/>
    </source>
</evidence>
<dbReference type="InterPro" id="IPR036770">
    <property type="entry name" value="Ankyrin_rpt-contain_sf"/>
</dbReference>
<evidence type="ECO:0000256" key="2">
    <source>
        <dbReference type="ARBA" id="ARBA00023043"/>
    </source>
</evidence>
<comment type="caution">
    <text evidence="5">The sequence shown here is derived from an EMBL/GenBank/DDBJ whole genome shotgun (WGS) entry which is preliminary data.</text>
</comment>
<accession>A0A364L740</accession>
<dbReference type="SUPFAM" id="SSF52540">
    <property type="entry name" value="P-loop containing nucleoside triphosphate hydrolases"/>
    <property type="match status" value="1"/>
</dbReference>
<dbReference type="PROSITE" id="PS50088">
    <property type="entry name" value="ANK_REPEAT"/>
    <property type="match status" value="4"/>
</dbReference>
<dbReference type="SMART" id="SM00248">
    <property type="entry name" value="ANK"/>
    <property type="match status" value="12"/>
</dbReference>
<feature type="repeat" description="ANK" evidence="3">
    <location>
        <begin position="1036"/>
        <end position="1068"/>
    </location>
</feature>
<proteinExistence type="predicted"/>
<dbReference type="EMBL" id="MIKG01000016">
    <property type="protein sequence ID" value="RAO71616.1"/>
    <property type="molecule type" value="Genomic_DNA"/>
</dbReference>
<evidence type="ECO:0000256" key="3">
    <source>
        <dbReference type="PROSITE-ProRule" id="PRU00023"/>
    </source>
</evidence>
<dbReference type="AlphaFoldDB" id="A0A364L740"/>
<gene>
    <name evidence="5" type="ORF">BHQ10_007628</name>
</gene>
<dbReference type="STRING" id="1196081.A0A364L740"/>
<reference evidence="5 6" key="1">
    <citation type="journal article" date="2017" name="Biotechnol. Biofuels">
        <title>Differential beta-glucosidase expression as a function of carbon source availability in Talaromyces amestolkiae: a genomic and proteomic approach.</title>
        <authorList>
            <person name="de Eugenio L.I."/>
            <person name="Mendez-Liter J.A."/>
            <person name="Nieto-Dominguez M."/>
            <person name="Alonso L."/>
            <person name="Gil-Munoz J."/>
            <person name="Barriuso J."/>
            <person name="Prieto A."/>
            <person name="Martinez M.J."/>
        </authorList>
    </citation>
    <scope>NUCLEOTIDE SEQUENCE [LARGE SCALE GENOMIC DNA]</scope>
    <source>
        <strain evidence="5 6">CIB</strain>
    </source>
</reference>
<dbReference type="Pfam" id="PF13606">
    <property type="entry name" value="Ank_3"/>
    <property type="match status" value="1"/>
</dbReference>
<dbReference type="Pfam" id="PF12796">
    <property type="entry name" value="Ank_2"/>
    <property type="match status" value="3"/>
</dbReference>
<feature type="repeat" description="ANK" evidence="3">
    <location>
        <begin position="936"/>
        <end position="968"/>
    </location>
</feature>
<dbReference type="InterPro" id="IPR056884">
    <property type="entry name" value="NPHP3-like_N"/>
</dbReference>
<feature type="domain" description="Nephrocystin 3-like N-terminal" evidence="4">
    <location>
        <begin position="13"/>
        <end position="188"/>
    </location>
</feature>
<protein>
    <recommendedName>
        <fullName evidence="4">Nephrocystin 3-like N-terminal domain-containing protein</fullName>
    </recommendedName>
</protein>
<dbReference type="SUPFAM" id="SSF48403">
    <property type="entry name" value="Ankyrin repeat"/>
    <property type="match status" value="2"/>
</dbReference>
<dbReference type="Proteomes" id="UP000249363">
    <property type="component" value="Unassembled WGS sequence"/>
</dbReference>
<organism evidence="5 6">
    <name type="scientific">Talaromyces amestolkiae</name>
    <dbReference type="NCBI Taxonomy" id="1196081"/>
    <lineage>
        <taxon>Eukaryota</taxon>
        <taxon>Fungi</taxon>
        <taxon>Dikarya</taxon>
        <taxon>Ascomycota</taxon>
        <taxon>Pezizomycotina</taxon>
        <taxon>Eurotiomycetes</taxon>
        <taxon>Eurotiomycetidae</taxon>
        <taxon>Eurotiales</taxon>
        <taxon>Trichocomaceae</taxon>
        <taxon>Talaromyces</taxon>
        <taxon>Talaromyces sect. Talaromyces</taxon>
    </lineage>
</organism>
<dbReference type="OrthoDB" id="539213at2759"/>
<dbReference type="RefSeq" id="XP_040736131.1">
    <property type="nucleotide sequence ID" value="XM_040880344.1"/>
</dbReference>
<dbReference type="Gene3D" id="3.40.50.300">
    <property type="entry name" value="P-loop containing nucleotide triphosphate hydrolases"/>
    <property type="match status" value="1"/>
</dbReference>